<reference evidence="5" key="1">
    <citation type="submission" date="2021-01" db="EMBL/GenBank/DDBJ databases">
        <title>KCTC 19127 draft genome.</title>
        <authorList>
            <person name="An D."/>
        </authorList>
    </citation>
    <scope>NUCLEOTIDE SEQUENCE</scope>
    <source>
        <strain evidence="5">KCTC 19127</strain>
    </source>
</reference>
<organism evidence="5 6">
    <name type="scientific">Nakamurella flavida</name>
    <dbReference type="NCBI Taxonomy" id="363630"/>
    <lineage>
        <taxon>Bacteria</taxon>
        <taxon>Bacillati</taxon>
        <taxon>Actinomycetota</taxon>
        <taxon>Actinomycetes</taxon>
        <taxon>Nakamurellales</taxon>
        <taxon>Nakamurellaceae</taxon>
        <taxon>Nakamurella</taxon>
    </lineage>
</organism>
<dbReference type="GO" id="GO:1901137">
    <property type="term" value="P:carbohydrate derivative biosynthetic process"/>
    <property type="evidence" value="ECO:0007669"/>
    <property type="project" value="UniProtKB-ARBA"/>
</dbReference>
<dbReference type="InterPro" id="IPR050194">
    <property type="entry name" value="Glycosyltransferase_grp1"/>
</dbReference>
<feature type="domain" description="Glycosyl transferase family 1" evidence="3">
    <location>
        <begin position="222"/>
        <end position="362"/>
    </location>
</feature>
<dbReference type="Pfam" id="PF00534">
    <property type="entry name" value="Glycos_transf_1"/>
    <property type="match status" value="1"/>
</dbReference>
<dbReference type="SUPFAM" id="SSF53756">
    <property type="entry name" value="UDP-Glycosyltransferase/glycogen phosphorylase"/>
    <property type="match status" value="1"/>
</dbReference>
<comment type="caution">
    <text evidence="5">The sequence shown here is derived from an EMBL/GenBank/DDBJ whole genome shotgun (WGS) entry which is preliminary data.</text>
</comment>
<evidence type="ECO:0000256" key="2">
    <source>
        <dbReference type="ARBA" id="ARBA00022679"/>
    </source>
</evidence>
<evidence type="ECO:0000313" key="6">
    <source>
        <dbReference type="Proteomes" id="UP000663801"/>
    </source>
</evidence>
<dbReference type="InterPro" id="IPR028098">
    <property type="entry name" value="Glyco_trans_4-like_N"/>
</dbReference>
<dbReference type="CDD" id="cd03801">
    <property type="entry name" value="GT4_PimA-like"/>
    <property type="match status" value="1"/>
</dbReference>
<dbReference type="Proteomes" id="UP000663801">
    <property type="component" value="Unassembled WGS sequence"/>
</dbReference>
<dbReference type="Pfam" id="PF13439">
    <property type="entry name" value="Glyco_transf_4"/>
    <property type="match status" value="1"/>
</dbReference>
<dbReference type="RefSeq" id="WP_205255258.1">
    <property type="nucleotide sequence ID" value="NZ_BAAAPV010000001.1"/>
</dbReference>
<feature type="domain" description="Glycosyltransferase subfamily 4-like N-terminal" evidence="4">
    <location>
        <begin position="45"/>
        <end position="205"/>
    </location>
</feature>
<sequence>MTARPSPLARLRAAVTGHGRTPLPVPADRPIRVLHVVQRYFPELGGLETHVAEVTKRLALRSDVEVTILTTDRSGALPERDEVGGVPVIRRRSWPKEQDFYFSPGIGKVIAQPQWDVIHFQGINTLVPLVGMLAAIRAGKRFVLTFHSGGHSSAGRTAARGAQFSVLAPLLRRSAKLIAVSRFEKKRFSAATGIDPDHFVVIGNGGALPAVAADVTARQGRMVSSGRLEKYKGHHRAIEAMPLILAEMPDADLVVLGAGPYEQALRDLAVELGVQDSVAIRHLPPADRSAMARELAQSSLMMALSSYEAHPVGVMEAVASGLPVLGFDIAGTGDLVEDGLVTGISAESSNEEIAAAALQLLRAQDPTAPRTRPEVDLPTWERCADGVAGVYQEVVGRAVAPADRVAGG</sequence>
<dbReference type="EMBL" id="JAERWL010000002">
    <property type="protein sequence ID" value="MBM9475108.1"/>
    <property type="molecule type" value="Genomic_DNA"/>
</dbReference>
<dbReference type="PANTHER" id="PTHR45947">
    <property type="entry name" value="SULFOQUINOVOSYL TRANSFERASE SQD2"/>
    <property type="match status" value="1"/>
</dbReference>
<keyword evidence="6" id="KW-1185">Reference proteome</keyword>
<evidence type="ECO:0000313" key="5">
    <source>
        <dbReference type="EMBL" id="MBM9475108.1"/>
    </source>
</evidence>
<keyword evidence="2" id="KW-0808">Transferase</keyword>
<keyword evidence="1" id="KW-0328">Glycosyltransferase</keyword>
<accession>A0A939BYW4</accession>
<name>A0A939BYW4_9ACTN</name>
<proteinExistence type="predicted"/>
<gene>
    <name evidence="5" type="ORF">JL107_01490</name>
</gene>
<dbReference type="PANTHER" id="PTHR45947:SF3">
    <property type="entry name" value="SULFOQUINOVOSYL TRANSFERASE SQD2"/>
    <property type="match status" value="1"/>
</dbReference>
<dbReference type="AlphaFoldDB" id="A0A939BYW4"/>
<dbReference type="GO" id="GO:0016757">
    <property type="term" value="F:glycosyltransferase activity"/>
    <property type="evidence" value="ECO:0007669"/>
    <property type="project" value="UniProtKB-KW"/>
</dbReference>
<protein>
    <submittedName>
        <fullName evidence="5">Glycosyltransferase family 4 protein</fullName>
    </submittedName>
</protein>
<evidence type="ECO:0000259" key="4">
    <source>
        <dbReference type="Pfam" id="PF13439"/>
    </source>
</evidence>
<evidence type="ECO:0000256" key="1">
    <source>
        <dbReference type="ARBA" id="ARBA00022676"/>
    </source>
</evidence>
<dbReference type="Gene3D" id="3.40.50.2000">
    <property type="entry name" value="Glycogen Phosphorylase B"/>
    <property type="match status" value="2"/>
</dbReference>
<evidence type="ECO:0000259" key="3">
    <source>
        <dbReference type="Pfam" id="PF00534"/>
    </source>
</evidence>
<dbReference type="InterPro" id="IPR001296">
    <property type="entry name" value="Glyco_trans_1"/>
</dbReference>